<evidence type="ECO:0008006" key="2">
    <source>
        <dbReference type="Google" id="ProtNLM"/>
    </source>
</evidence>
<protein>
    <recommendedName>
        <fullName evidence="2">Sulfotransferase</fullName>
    </recommendedName>
</protein>
<gene>
    <name evidence="1" type="ORF">ACOF00016_LOCUS10241</name>
</gene>
<sequence length="116" mass="13444">MWSKWNREYFDADFPRLFVRFEDMIFNAEKVMQEVANCAGLSVHQPYLGMLEPSKEHGNSSGLITAMVRYGTDVGRADGLLSEDIKYANKELDVDLMRRFQYNKVESDSSRQQEPP</sequence>
<name>A0A7S3P9B3_9STRA</name>
<dbReference type="InterPro" id="IPR027417">
    <property type="entry name" value="P-loop_NTPase"/>
</dbReference>
<reference evidence="1" key="1">
    <citation type="submission" date="2021-01" db="EMBL/GenBank/DDBJ databases">
        <authorList>
            <person name="Corre E."/>
            <person name="Pelletier E."/>
            <person name="Niang G."/>
            <person name="Scheremetjew M."/>
            <person name="Finn R."/>
            <person name="Kale V."/>
            <person name="Holt S."/>
            <person name="Cochrane G."/>
            <person name="Meng A."/>
            <person name="Brown T."/>
            <person name="Cohen L."/>
        </authorList>
    </citation>
    <scope>NUCLEOTIDE SEQUENCE</scope>
    <source>
        <strain evidence="1">CCMP127</strain>
    </source>
</reference>
<proteinExistence type="predicted"/>
<organism evidence="1">
    <name type="scientific">Amphora coffeiformis</name>
    <dbReference type="NCBI Taxonomy" id="265554"/>
    <lineage>
        <taxon>Eukaryota</taxon>
        <taxon>Sar</taxon>
        <taxon>Stramenopiles</taxon>
        <taxon>Ochrophyta</taxon>
        <taxon>Bacillariophyta</taxon>
        <taxon>Bacillariophyceae</taxon>
        <taxon>Bacillariophycidae</taxon>
        <taxon>Thalassiophysales</taxon>
        <taxon>Catenulaceae</taxon>
        <taxon>Amphora</taxon>
    </lineage>
</organism>
<dbReference type="AlphaFoldDB" id="A0A7S3P9B3"/>
<dbReference type="EMBL" id="HBIM01012470">
    <property type="protein sequence ID" value="CAE0412983.1"/>
    <property type="molecule type" value="Transcribed_RNA"/>
</dbReference>
<accession>A0A7S3P9B3</accession>
<evidence type="ECO:0000313" key="1">
    <source>
        <dbReference type="EMBL" id="CAE0412983.1"/>
    </source>
</evidence>
<dbReference type="Gene3D" id="3.40.50.300">
    <property type="entry name" value="P-loop containing nucleotide triphosphate hydrolases"/>
    <property type="match status" value="1"/>
</dbReference>